<protein>
    <submittedName>
        <fullName evidence="1">Uncharacterized protein</fullName>
    </submittedName>
</protein>
<reference evidence="1" key="1">
    <citation type="submission" date="2022-08" db="EMBL/GenBank/DDBJ databases">
        <title>Genome Sequence of Fusarium decemcellulare.</title>
        <authorList>
            <person name="Buettner E."/>
        </authorList>
    </citation>
    <scope>NUCLEOTIDE SEQUENCE</scope>
    <source>
        <strain evidence="1">Babe19</strain>
    </source>
</reference>
<dbReference type="Proteomes" id="UP001148629">
    <property type="component" value="Unassembled WGS sequence"/>
</dbReference>
<gene>
    <name evidence="1" type="ORF">NM208_g15206</name>
</gene>
<evidence type="ECO:0000313" key="1">
    <source>
        <dbReference type="EMBL" id="KAJ3513307.1"/>
    </source>
</evidence>
<comment type="caution">
    <text evidence="1">The sequence shown here is derived from an EMBL/GenBank/DDBJ whole genome shotgun (WGS) entry which is preliminary data.</text>
</comment>
<name>A0ACC1RE75_9HYPO</name>
<dbReference type="EMBL" id="JANRMS010003944">
    <property type="protein sequence ID" value="KAJ3513307.1"/>
    <property type="molecule type" value="Genomic_DNA"/>
</dbReference>
<proteinExistence type="predicted"/>
<sequence>MLSPIAPLQLPASFRASQETYWQAAISPIPATRYSCLLPLAYVAPYTSTCLLLWAQPSNIQRPSSPLPSLSPGGANNNYNLRPRPLHHHLPHRRLFPHRHGHLPLETILRANRVPFKAVDVAVDDKARSLWGRRAGKDESGRVRKLPALDAGWLRPRSTITPYTDIVEIEDWNEYGELKQHVTIYYDEHTIPSIHDKLPDPPLKRPIAHAPPPSAAAANPAAAAVVAQIAGNGSGQ</sequence>
<keyword evidence="2" id="KW-1185">Reference proteome</keyword>
<accession>A0ACC1RE75</accession>
<organism evidence="1 2">
    <name type="scientific">Fusarium decemcellulare</name>
    <dbReference type="NCBI Taxonomy" id="57161"/>
    <lineage>
        <taxon>Eukaryota</taxon>
        <taxon>Fungi</taxon>
        <taxon>Dikarya</taxon>
        <taxon>Ascomycota</taxon>
        <taxon>Pezizomycotina</taxon>
        <taxon>Sordariomycetes</taxon>
        <taxon>Hypocreomycetidae</taxon>
        <taxon>Hypocreales</taxon>
        <taxon>Nectriaceae</taxon>
        <taxon>Fusarium</taxon>
        <taxon>Fusarium decemcellulare species complex</taxon>
    </lineage>
</organism>
<evidence type="ECO:0000313" key="2">
    <source>
        <dbReference type="Proteomes" id="UP001148629"/>
    </source>
</evidence>